<evidence type="ECO:0000313" key="1">
    <source>
        <dbReference type="Proteomes" id="UP000087766"/>
    </source>
</evidence>
<protein>
    <submittedName>
        <fullName evidence="2">Uncharacterized protein LOC106753432</fullName>
    </submittedName>
</protein>
<dbReference type="RefSeq" id="XP_014490726.1">
    <property type="nucleotide sequence ID" value="XM_014635240.1"/>
</dbReference>
<dbReference type="Proteomes" id="UP000087766">
    <property type="component" value="Unplaced"/>
</dbReference>
<dbReference type="Gene3D" id="3.30.70.270">
    <property type="match status" value="1"/>
</dbReference>
<dbReference type="KEGG" id="vra:106753432"/>
<keyword evidence="1" id="KW-1185">Reference proteome</keyword>
<sequence>MRLNLAKCSFEVGAGKFLGFMLTTRGIKANANKCTAILYMKSLTSLKDVQRLVGRMTTLSQFIPKLVERIRLVLKKMKKGSVDKWDADCEKAFEEVKAVLTHSLVMNRPADGKDLQIYLGGVRRGHQRRTIARKARTKTYLLHKSGPPKR</sequence>
<dbReference type="SUPFAM" id="SSF56672">
    <property type="entry name" value="DNA/RNA polymerases"/>
    <property type="match status" value="1"/>
</dbReference>
<dbReference type="InterPro" id="IPR050951">
    <property type="entry name" value="Retrovirus_Pol_polyprotein"/>
</dbReference>
<gene>
    <name evidence="2" type="primary">LOC106753432</name>
</gene>
<dbReference type="InterPro" id="IPR043128">
    <property type="entry name" value="Rev_trsase/Diguanyl_cyclase"/>
</dbReference>
<accession>A0A1S3TAD0</accession>
<evidence type="ECO:0000313" key="2">
    <source>
        <dbReference type="RefSeq" id="XP_014490726.1"/>
    </source>
</evidence>
<dbReference type="AlphaFoldDB" id="A0A1S3TAD0"/>
<organism evidence="1 2">
    <name type="scientific">Vigna radiata var. radiata</name>
    <name type="common">Mung bean</name>
    <name type="synonym">Phaseolus aureus</name>
    <dbReference type="NCBI Taxonomy" id="3916"/>
    <lineage>
        <taxon>Eukaryota</taxon>
        <taxon>Viridiplantae</taxon>
        <taxon>Streptophyta</taxon>
        <taxon>Embryophyta</taxon>
        <taxon>Tracheophyta</taxon>
        <taxon>Spermatophyta</taxon>
        <taxon>Magnoliopsida</taxon>
        <taxon>eudicotyledons</taxon>
        <taxon>Gunneridae</taxon>
        <taxon>Pentapetalae</taxon>
        <taxon>rosids</taxon>
        <taxon>fabids</taxon>
        <taxon>Fabales</taxon>
        <taxon>Fabaceae</taxon>
        <taxon>Papilionoideae</taxon>
        <taxon>50 kb inversion clade</taxon>
        <taxon>NPAAA clade</taxon>
        <taxon>indigoferoid/millettioid clade</taxon>
        <taxon>Phaseoleae</taxon>
        <taxon>Vigna</taxon>
    </lineage>
</organism>
<dbReference type="PANTHER" id="PTHR37984">
    <property type="entry name" value="PROTEIN CBG26694"/>
    <property type="match status" value="1"/>
</dbReference>
<dbReference type="STRING" id="3916.A0A1S3TAD0"/>
<dbReference type="OrthoDB" id="1431288at2759"/>
<dbReference type="InterPro" id="IPR043502">
    <property type="entry name" value="DNA/RNA_pol_sf"/>
</dbReference>
<name>A0A1S3TAD0_VIGRR</name>
<reference evidence="2" key="1">
    <citation type="submission" date="2025-08" db="UniProtKB">
        <authorList>
            <consortium name="RefSeq"/>
        </authorList>
    </citation>
    <scope>IDENTIFICATION</scope>
    <source>
        <tissue evidence="2">Leaf</tissue>
    </source>
</reference>
<dbReference type="GeneID" id="106753432"/>
<dbReference type="PANTHER" id="PTHR37984:SF5">
    <property type="entry name" value="PROTEIN NYNRIN-LIKE"/>
    <property type="match status" value="1"/>
</dbReference>
<proteinExistence type="predicted"/>